<protein>
    <submittedName>
        <fullName evidence="10">RRM domain-containing protein</fullName>
    </submittedName>
</protein>
<keyword evidence="2" id="KW-0507">mRNA processing</keyword>
<dbReference type="PROSITE" id="PS50102">
    <property type="entry name" value="RRM"/>
    <property type="match status" value="1"/>
</dbReference>
<dbReference type="GO" id="GO:0008380">
    <property type="term" value="P:RNA splicing"/>
    <property type="evidence" value="ECO:0007669"/>
    <property type="project" value="UniProtKB-KW"/>
</dbReference>
<evidence type="ECO:0000256" key="3">
    <source>
        <dbReference type="ARBA" id="ARBA00022737"/>
    </source>
</evidence>
<evidence type="ECO:0000313" key="9">
    <source>
        <dbReference type="Proteomes" id="UP000274429"/>
    </source>
</evidence>
<name>A0A158RF12_HYDTA</name>
<dbReference type="SMART" id="SM00360">
    <property type="entry name" value="RRM"/>
    <property type="match status" value="3"/>
</dbReference>
<keyword evidence="9" id="KW-1185">Reference proteome</keyword>
<dbReference type="SUPFAM" id="SSF54928">
    <property type="entry name" value="RNA-binding domain, RBD"/>
    <property type="match status" value="3"/>
</dbReference>
<dbReference type="OrthoDB" id="431068at2759"/>
<dbReference type="InterPro" id="IPR050666">
    <property type="entry name" value="ESRP"/>
</dbReference>
<comment type="similarity">
    <text evidence="1">Belongs to the ESRP family.</text>
</comment>
<keyword evidence="5" id="KW-0508">mRNA splicing</keyword>
<evidence type="ECO:0000259" key="7">
    <source>
        <dbReference type="PROSITE" id="PS50102"/>
    </source>
</evidence>
<feature type="domain" description="RRM" evidence="7">
    <location>
        <begin position="410"/>
        <end position="491"/>
    </location>
</feature>
<reference evidence="10" key="1">
    <citation type="submission" date="2016-04" db="UniProtKB">
        <authorList>
            <consortium name="WormBaseParasite"/>
        </authorList>
    </citation>
    <scope>IDENTIFICATION</scope>
</reference>
<evidence type="ECO:0000256" key="6">
    <source>
        <dbReference type="PROSITE-ProRule" id="PRU00176"/>
    </source>
</evidence>
<dbReference type="GO" id="GO:0006397">
    <property type="term" value="P:mRNA processing"/>
    <property type="evidence" value="ECO:0007669"/>
    <property type="project" value="UniProtKB-KW"/>
</dbReference>
<evidence type="ECO:0000256" key="2">
    <source>
        <dbReference type="ARBA" id="ARBA00022664"/>
    </source>
</evidence>
<dbReference type="InterPro" id="IPR036397">
    <property type="entry name" value="RNaseH_sf"/>
</dbReference>
<dbReference type="PANTHER" id="PTHR13976">
    <property type="entry name" value="HETEROGENEOUS NUCLEAR RIBONUCLEOPROTEIN-RELATED"/>
    <property type="match status" value="1"/>
</dbReference>
<accession>A0A158RF12</accession>
<dbReference type="EMBL" id="UYWX01020525">
    <property type="protein sequence ID" value="VDM33109.1"/>
    <property type="molecule type" value="Genomic_DNA"/>
</dbReference>
<dbReference type="STRING" id="6205.A0A158RF12"/>
<evidence type="ECO:0000313" key="10">
    <source>
        <dbReference type="WBParaSite" id="TTAC_0000855001-mRNA-1"/>
    </source>
</evidence>
<dbReference type="InterPro" id="IPR000504">
    <property type="entry name" value="RRM_dom"/>
</dbReference>
<organism evidence="10">
    <name type="scientific">Hydatigena taeniaeformis</name>
    <name type="common">Feline tapeworm</name>
    <name type="synonym">Taenia taeniaeformis</name>
    <dbReference type="NCBI Taxonomy" id="6205"/>
    <lineage>
        <taxon>Eukaryota</taxon>
        <taxon>Metazoa</taxon>
        <taxon>Spiralia</taxon>
        <taxon>Lophotrochozoa</taxon>
        <taxon>Platyhelminthes</taxon>
        <taxon>Cestoda</taxon>
        <taxon>Eucestoda</taxon>
        <taxon>Cyclophyllidea</taxon>
        <taxon>Taeniidae</taxon>
        <taxon>Hydatigera</taxon>
    </lineage>
</organism>
<dbReference type="GO" id="GO:0003723">
    <property type="term" value="F:RNA binding"/>
    <property type="evidence" value="ECO:0007669"/>
    <property type="project" value="UniProtKB-UniRule"/>
</dbReference>
<dbReference type="Gene3D" id="3.30.420.10">
    <property type="entry name" value="Ribonuclease H-like superfamily/Ribonuclease H"/>
    <property type="match status" value="1"/>
</dbReference>
<proteinExistence type="inferred from homology"/>
<keyword evidence="4 6" id="KW-0694">RNA-binding</keyword>
<evidence type="ECO:0000313" key="8">
    <source>
        <dbReference type="EMBL" id="VDM33109.1"/>
    </source>
</evidence>
<dbReference type="Proteomes" id="UP000274429">
    <property type="component" value="Unassembled WGS sequence"/>
</dbReference>
<dbReference type="WBParaSite" id="TTAC_0000855001-mRNA-1">
    <property type="protein sequence ID" value="TTAC_0000855001-mRNA-1"/>
    <property type="gene ID" value="TTAC_0000855001"/>
</dbReference>
<dbReference type="AlphaFoldDB" id="A0A158RF12"/>
<reference evidence="8 9" key="2">
    <citation type="submission" date="2018-11" db="EMBL/GenBank/DDBJ databases">
        <authorList>
            <consortium name="Pathogen Informatics"/>
        </authorList>
    </citation>
    <scope>NUCLEOTIDE SEQUENCE [LARGE SCALE GENOMIC DNA]</scope>
</reference>
<evidence type="ECO:0000256" key="4">
    <source>
        <dbReference type="ARBA" id="ARBA00022884"/>
    </source>
</evidence>
<dbReference type="InterPro" id="IPR012677">
    <property type="entry name" value="Nucleotide-bd_a/b_plait_sf"/>
</dbReference>
<gene>
    <name evidence="8" type="ORF">TTAC_LOCUS8535</name>
</gene>
<keyword evidence="3" id="KW-0677">Repeat</keyword>
<sequence length="793" mass="87631">MNRELSAAISRGILEAELRRLDEQQSPDCLLLLQIASFGKQGADLGSDESAVSMLTAKIFDIHTQSITGPEWQMYVREPDTTYQSEASNDSEKLMEVSCGKGMGISEDCSNFTGLKAADLIDAPSLLEALECLDEWVRSQGLCHVCAGAKSSDVLKKCHFELTVDGGAGMRLVLHQTLTQSMASTYARFPYLCRFIDLKKVFMLVYPDAQSPLALTDMMQDLNLPTPEFPPSLTSEQAIWPTVVVNSLVKDNSLSEKETSPYCQELGYWPRLYCRSMAKLCAKMTADEEVCNNFDRRNTEVVPDDVVVRARGLPWQTTDAEVQHFFRGLNIAPGGIALVLSKAGRRNGEAVIRFTSREQRDFALRKHKHHMNQRYIEIYAAQSAEFFAVAQGETHEAEVYLSRFTTPSQSLLRMRGLPYLVSAEEIIAFFAKVDCQVQFGREGILFVNRRDGRATGDAFVMFATDTEAERALTNHRQHIGNRYIELFRSTPAEVNQVMNAVLTQSVDIFPRMWPSTHEQEIFFSQTATPLAFHNPPTFRGAPKGLLLPSPTFQMPLLNLPPLTMPTLTSLGGLLPGALSPSHISTSHLMRMKGMPPGTTVNDILNFLGVYWQAVNLHGIHLIYTATGEPSGEAFVRFISDQAVQMVMANKQGQTITNAATGAQTNVQLSRATSAEVLDFVSYPITQPPLNWNNNVGFSGHVNSYHLLPGSDALYAPLLMHLRSVTPFATPELFTEAQKTGVALPPPQTTSTVTVDTGFLCQSGIRAGVKHKSLIFNVEDAAEYSVSPKAPSKL</sequence>
<dbReference type="InterPro" id="IPR035979">
    <property type="entry name" value="RBD_domain_sf"/>
</dbReference>
<evidence type="ECO:0000256" key="5">
    <source>
        <dbReference type="ARBA" id="ARBA00023187"/>
    </source>
</evidence>
<evidence type="ECO:0000256" key="1">
    <source>
        <dbReference type="ARBA" id="ARBA00008866"/>
    </source>
</evidence>
<dbReference type="Gene3D" id="3.30.70.330">
    <property type="match status" value="3"/>
</dbReference>